<dbReference type="Proteomes" id="UP000789342">
    <property type="component" value="Unassembled WGS sequence"/>
</dbReference>
<accession>A0A9N9EEV4</accession>
<dbReference type="EMBL" id="CAJVPV010012318">
    <property type="protein sequence ID" value="CAG8669121.1"/>
    <property type="molecule type" value="Genomic_DNA"/>
</dbReference>
<feature type="non-terminal residue" evidence="1">
    <location>
        <position position="1"/>
    </location>
</feature>
<proteinExistence type="predicted"/>
<reference evidence="1" key="1">
    <citation type="submission" date="2021-06" db="EMBL/GenBank/DDBJ databases">
        <authorList>
            <person name="Kallberg Y."/>
            <person name="Tangrot J."/>
            <person name="Rosling A."/>
        </authorList>
    </citation>
    <scope>NUCLEOTIDE SEQUENCE</scope>
    <source>
        <strain evidence="1">CL551</strain>
    </source>
</reference>
<evidence type="ECO:0000313" key="2">
    <source>
        <dbReference type="Proteomes" id="UP000789342"/>
    </source>
</evidence>
<comment type="caution">
    <text evidence="1">The sequence shown here is derived from an EMBL/GenBank/DDBJ whole genome shotgun (WGS) entry which is preliminary data.</text>
</comment>
<evidence type="ECO:0000313" key="1">
    <source>
        <dbReference type="EMBL" id="CAG8669121.1"/>
    </source>
</evidence>
<dbReference type="AlphaFoldDB" id="A0A9N9EEV4"/>
<gene>
    <name evidence="1" type="ORF">AMORRO_LOCUS10745</name>
</gene>
<organism evidence="1 2">
    <name type="scientific">Acaulospora morrowiae</name>
    <dbReference type="NCBI Taxonomy" id="94023"/>
    <lineage>
        <taxon>Eukaryota</taxon>
        <taxon>Fungi</taxon>
        <taxon>Fungi incertae sedis</taxon>
        <taxon>Mucoromycota</taxon>
        <taxon>Glomeromycotina</taxon>
        <taxon>Glomeromycetes</taxon>
        <taxon>Diversisporales</taxon>
        <taxon>Acaulosporaceae</taxon>
        <taxon>Acaulospora</taxon>
    </lineage>
</organism>
<keyword evidence="2" id="KW-1185">Reference proteome</keyword>
<protein>
    <submittedName>
        <fullName evidence="1">11183_t:CDS:1</fullName>
    </submittedName>
</protein>
<sequence length="48" mass="5385">LRENLTDLAVPLLRYNNIDGSKGHAEAGWMQVSHYDFGAYSTSNCKLQ</sequence>
<name>A0A9N9EEV4_9GLOM</name>